<dbReference type="EMBL" id="SOML01000004">
    <property type="protein sequence ID" value="TFD96724.1"/>
    <property type="molecule type" value="Genomic_DNA"/>
</dbReference>
<protein>
    <submittedName>
        <fullName evidence="1">Uncharacterized protein</fullName>
    </submittedName>
</protein>
<reference evidence="1 2" key="1">
    <citation type="submission" date="2019-03" db="EMBL/GenBank/DDBJ databases">
        <title>San Antonio Military Medical Center submission to MRSN (WRAIR), pending publication.</title>
        <authorList>
            <person name="Blyth D.M."/>
            <person name="Mccarthy S.L."/>
            <person name="Schall S.E."/>
            <person name="Stam J.A."/>
            <person name="Ong A.C."/>
            <person name="Mcgann P.T."/>
        </authorList>
    </citation>
    <scope>NUCLEOTIDE SEQUENCE [LARGE SCALE GENOMIC DNA]</scope>
    <source>
        <strain evidence="1 2">MRSN571793</strain>
    </source>
</reference>
<comment type="caution">
    <text evidence="1">The sequence shown here is derived from an EMBL/GenBank/DDBJ whole genome shotgun (WGS) entry which is preliminary data.</text>
</comment>
<dbReference type="Proteomes" id="UP000297861">
    <property type="component" value="Unassembled WGS sequence"/>
</dbReference>
<gene>
    <name evidence="1" type="ORF">E2605_07845</name>
</gene>
<organism evidence="1 2">
    <name type="scientific">Dysgonomonas capnocytophagoides</name>
    <dbReference type="NCBI Taxonomy" id="45254"/>
    <lineage>
        <taxon>Bacteria</taxon>
        <taxon>Pseudomonadati</taxon>
        <taxon>Bacteroidota</taxon>
        <taxon>Bacteroidia</taxon>
        <taxon>Bacteroidales</taxon>
        <taxon>Dysgonomonadaceae</taxon>
        <taxon>Dysgonomonas</taxon>
    </lineage>
</organism>
<proteinExistence type="predicted"/>
<dbReference type="RefSeq" id="WP_134436048.1">
    <property type="nucleotide sequence ID" value="NZ_SOML01000004.1"/>
</dbReference>
<name>A0A4Y8L3I4_9BACT</name>
<evidence type="ECO:0000313" key="1">
    <source>
        <dbReference type="EMBL" id="TFD96724.1"/>
    </source>
</evidence>
<dbReference type="AlphaFoldDB" id="A0A4Y8L3I4"/>
<keyword evidence="2" id="KW-1185">Reference proteome</keyword>
<evidence type="ECO:0000313" key="2">
    <source>
        <dbReference type="Proteomes" id="UP000297861"/>
    </source>
</evidence>
<accession>A0A4Y8L3I4</accession>
<sequence>MRASLKLKLEIDARQKVQDLLKIECEDPTEAMTFYSDELSKCVSEFKSTVIEQTSALVNKMRQ</sequence>